<dbReference type="InterPro" id="IPR002052">
    <property type="entry name" value="DNA_methylase_N6_adenine_CS"/>
</dbReference>
<name>A0A419T3C0_9FIRM</name>
<dbReference type="AlphaFoldDB" id="A0A419T3C0"/>
<dbReference type="Gene3D" id="1.10.1020.10">
    <property type="entry name" value="Adenine-specific Methyltransferase, Domain 2"/>
    <property type="match status" value="1"/>
</dbReference>
<dbReference type="PROSITE" id="PS00092">
    <property type="entry name" value="N6_MTASE"/>
    <property type="match status" value="1"/>
</dbReference>
<evidence type="ECO:0000313" key="10">
    <source>
        <dbReference type="Proteomes" id="UP000284177"/>
    </source>
</evidence>
<dbReference type="GO" id="GO:0043565">
    <property type="term" value="F:sequence-specific DNA binding"/>
    <property type="evidence" value="ECO:0007669"/>
    <property type="project" value="TreeGrafter"/>
</dbReference>
<feature type="binding site" evidence="7">
    <location>
        <position position="23"/>
    </location>
    <ligand>
        <name>S-adenosyl-L-methionine</name>
        <dbReference type="ChEBI" id="CHEBI:59789"/>
    </ligand>
</feature>
<dbReference type="InterPro" id="IPR012327">
    <property type="entry name" value="MeTrfase_D12"/>
</dbReference>
<feature type="binding site" evidence="7">
    <location>
        <position position="27"/>
    </location>
    <ligand>
        <name>S-adenosyl-L-methionine</name>
        <dbReference type="ChEBI" id="CHEBI:59789"/>
    </ligand>
</feature>
<dbReference type="Gene3D" id="3.40.50.150">
    <property type="entry name" value="Vaccinia Virus protein VP39"/>
    <property type="match status" value="1"/>
</dbReference>
<dbReference type="PANTHER" id="PTHR30481">
    <property type="entry name" value="DNA ADENINE METHYLASE"/>
    <property type="match status" value="1"/>
</dbReference>
<evidence type="ECO:0000256" key="4">
    <source>
        <dbReference type="ARBA" id="ARBA00022679"/>
    </source>
</evidence>
<evidence type="ECO:0000256" key="2">
    <source>
        <dbReference type="ARBA" id="ARBA00011900"/>
    </source>
</evidence>
<dbReference type="GO" id="GO:1904047">
    <property type="term" value="F:S-adenosyl-L-methionine binding"/>
    <property type="evidence" value="ECO:0007669"/>
    <property type="project" value="TreeGrafter"/>
</dbReference>
<accession>A0A419T3C0</accession>
<dbReference type="PRINTS" id="PR00505">
    <property type="entry name" value="D12N6MTFRASE"/>
</dbReference>
<dbReference type="GO" id="GO:0009307">
    <property type="term" value="P:DNA restriction-modification system"/>
    <property type="evidence" value="ECO:0007669"/>
    <property type="project" value="InterPro"/>
</dbReference>
<dbReference type="Proteomes" id="UP000284177">
    <property type="component" value="Unassembled WGS sequence"/>
</dbReference>
<evidence type="ECO:0000256" key="5">
    <source>
        <dbReference type="ARBA" id="ARBA00022691"/>
    </source>
</evidence>
<evidence type="ECO:0000313" key="9">
    <source>
        <dbReference type="EMBL" id="RKD31961.1"/>
    </source>
</evidence>
<dbReference type="InterPro" id="IPR012263">
    <property type="entry name" value="M_m6A_EcoRV"/>
</dbReference>
<dbReference type="EMBL" id="MCIB01000014">
    <property type="protein sequence ID" value="RKD31961.1"/>
    <property type="molecule type" value="Genomic_DNA"/>
</dbReference>
<comment type="catalytic activity">
    <reaction evidence="6 8">
        <text>a 2'-deoxyadenosine in DNA + S-adenosyl-L-methionine = an N(6)-methyl-2'-deoxyadenosine in DNA + S-adenosyl-L-homocysteine + H(+)</text>
        <dbReference type="Rhea" id="RHEA:15197"/>
        <dbReference type="Rhea" id="RHEA-COMP:12418"/>
        <dbReference type="Rhea" id="RHEA-COMP:12419"/>
        <dbReference type="ChEBI" id="CHEBI:15378"/>
        <dbReference type="ChEBI" id="CHEBI:57856"/>
        <dbReference type="ChEBI" id="CHEBI:59789"/>
        <dbReference type="ChEBI" id="CHEBI:90615"/>
        <dbReference type="ChEBI" id="CHEBI:90616"/>
        <dbReference type="EC" id="2.1.1.72"/>
    </reaction>
</comment>
<feature type="binding site" evidence="7">
    <location>
        <position position="77"/>
    </location>
    <ligand>
        <name>S-adenosyl-L-methionine</name>
        <dbReference type="ChEBI" id="CHEBI:59789"/>
    </ligand>
</feature>
<evidence type="ECO:0000256" key="1">
    <source>
        <dbReference type="ARBA" id="ARBA00006594"/>
    </source>
</evidence>
<sequence length="314" mass="36817">MKKIKQVINVKINADKVKPFVKWAGGKRQLIPIISEKLPLELKKGEIKRYIEPFVGGGAILFYLVQNYEFEEIIINDINEDLINAYKTIKYNVHELIDYLKELSNEYLGLCNDERKKYYYNIRDKFNNGNLSKVEKAVYFIFLNKTCFNGLYRVNKKGKFNVPHGRYKNPCILDKENLMSVSEVLKNVKIINGDFEKVEKYIDENTFVYLDPPYRPLSTSSSFTAYQKSDFNDDEQVRLAEFYDKLDLKGAKLMLSNSDPKNANVEDNFFDNLYECNKKNPNKHYNILRVDAKRSINSKANKRGKIKELLIINY</sequence>
<dbReference type="PIRSF" id="PIRSF000398">
    <property type="entry name" value="M_m6A_EcoRV"/>
    <property type="match status" value="1"/>
</dbReference>
<protein>
    <recommendedName>
        <fullName evidence="2 8">Site-specific DNA-methyltransferase (adenine-specific)</fullName>
        <ecNumber evidence="2 8">2.1.1.72</ecNumber>
    </recommendedName>
</protein>
<keyword evidence="4 8" id="KW-0808">Transferase</keyword>
<comment type="caution">
    <text evidence="9">The sequence shown here is derived from an EMBL/GenBank/DDBJ whole genome shotgun (WGS) entry which is preliminary data.</text>
</comment>
<comment type="similarity">
    <text evidence="1 8">Belongs to the N(4)/N(6)-methyltransferase family.</text>
</comment>
<feature type="binding site" evidence="7">
    <location>
        <position position="211"/>
    </location>
    <ligand>
        <name>S-adenosyl-L-methionine</name>
        <dbReference type="ChEBI" id="CHEBI:59789"/>
    </ligand>
</feature>
<organism evidence="9 10">
    <name type="scientific">Thermohalobacter berrensis</name>
    <dbReference type="NCBI Taxonomy" id="99594"/>
    <lineage>
        <taxon>Bacteria</taxon>
        <taxon>Bacillati</taxon>
        <taxon>Bacillota</taxon>
        <taxon>Tissierellia</taxon>
        <taxon>Tissierellales</taxon>
        <taxon>Thermohalobacteraceae</taxon>
        <taxon>Thermohalobacter</taxon>
    </lineage>
</organism>
<dbReference type="InterPro" id="IPR029063">
    <property type="entry name" value="SAM-dependent_MTases_sf"/>
</dbReference>
<proteinExistence type="inferred from homology"/>
<reference evidence="9 10" key="1">
    <citation type="submission" date="2016-08" db="EMBL/GenBank/DDBJ databases">
        <title>Novel Firmicutes and Novel Genomes.</title>
        <authorList>
            <person name="Poppleton D.I."/>
            <person name="Gribaldo S."/>
        </authorList>
    </citation>
    <scope>NUCLEOTIDE SEQUENCE [LARGE SCALE GENOMIC DNA]</scope>
    <source>
        <strain evidence="9 10">CTT3</strain>
    </source>
</reference>
<evidence type="ECO:0000256" key="6">
    <source>
        <dbReference type="ARBA" id="ARBA00047942"/>
    </source>
</evidence>
<dbReference type="RefSeq" id="WP_120169066.1">
    <property type="nucleotide sequence ID" value="NZ_MCIB01000014.1"/>
</dbReference>
<dbReference type="PANTHER" id="PTHR30481:SF3">
    <property type="entry name" value="DNA ADENINE METHYLASE"/>
    <property type="match status" value="1"/>
</dbReference>
<dbReference type="InterPro" id="IPR023095">
    <property type="entry name" value="Ade_MeTrfase_dom_2"/>
</dbReference>
<dbReference type="GO" id="GO:0006298">
    <property type="term" value="P:mismatch repair"/>
    <property type="evidence" value="ECO:0007669"/>
    <property type="project" value="TreeGrafter"/>
</dbReference>
<evidence type="ECO:0000256" key="3">
    <source>
        <dbReference type="ARBA" id="ARBA00022603"/>
    </source>
</evidence>
<gene>
    <name evidence="9" type="ORF">BET03_11830</name>
</gene>
<dbReference type="NCBIfam" id="TIGR00571">
    <property type="entry name" value="dam"/>
    <property type="match status" value="1"/>
</dbReference>
<keyword evidence="5 8" id="KW-0949">S-adenosyl-L-methionine</keyword>
<keyword evidence="3 8" id="KW-0489">Methyltransferase</keyword>
<dbReference type="EC" id="2.1.1.72" evidence="2 8"/>
<evidence type="ECO:0000256" key="7">
    <source>
        <dbReference type="PIRSR" id="PIRSR000398-1"/>
    </source>
</evidence>
<dbReference type="SUPFAM" id="SSF53335">
    <property type="entry name" value="S-adenosyl-L-methionine-dependent methyltransferases"/>
    <property type="match status" value="1"/>
</dbReference>
<dbReference type="GO" id="GO:0032259">
    <property type="term" value="P:methylation"/>
    <property type="evidence" value="ECO:0007669"/>
    <property type="project" value="UniProtKB-KW"/>
</dbReference>
<dbReference type="Pfam" id="PF02086">
    <property type="entry name" value="MethyltransfD12"/>
    <property type="match status" value="1"/>
</dbReference>
<keyword evidence="10" id="KW-1185">Reference proteome</keyword>
<dbReference type="GO" id="GO:0009007">
    <property type="term" value="F:site-specific DNA-methyltransferase (adenine-specific) activity"/>
    <property type="evidence" value="ECO:0007669"/>
    <property type="project" value="UniProtKB-UniRule"/>
</dbReference>
<dbReference type="OrthoDB" id="9805629at2"/>
<evidence type="ECO:0000256" key="8">
    <source>
        <dbReference type="RuleBase" id="RU361257"/>
    </source>
</evidence>